<dbReference type="Gene3D" id="3.40.50.1010">
    <property type="entry name" value="5'-nuclease"/>
    <property type="match status" value="1"/>
</dbReference>
<dbReference type="HOGENOM" id="CLU_116293_1_0_4"/>
<reference evidence="1 2" key="1">
    <citation type="journal article" date="2015" name="Genome Announc.">
        <title>Complete Genome Sequence of a Novel Bacterium within the Family Rhodocyclaceae That Degrades Polycyclic Aromatic Hydrocarbons.</title>
        <authorList>
            <person name="Singleton D.R."/>
            <person name="Dickey A.N."/>
            <person name="Scholl E.H."/>
            <person name="Wright F.A."/>
            <person name="Aitken M.D."/>
        </authorList>
    </citation>
    <scope>NUCLEOTIDE SEQUENCE [LARGE SCALE GENOMIC DNA]</scope>
    <source>
        <strain evidence="2">PG1-Ca6</strain>
    </source>
</reference>
<dbReference type="Pfam" id="PF14367">
    <property type="entry name" value="DUF4411"/>
    <property type="match status" value="1"/>
</dbReference>
<dbReference type="GO" id="GO:0003677">
    <property type="term" value="F:DNA binding"/>
    <property type="evidence" value="ECO:0007669"/>
    <property type="project" value="UniProtKB-KW"/>
</dbReference>
<evidence type="ECO:0000313" key="2">
    <source>
        <dbReference type="Proteomes" id="UP000061603"/>
    </source>
</evidence>
<dbReference type="STRING" id="1565605.PG1C_10440"/>
<dbReference type="SUPFAM" id="SSF88723">
    <property type="entry name" value="PIN domain-like"/>
    <property type="match status" value="1"/>
</dbReference>
<dbReference type="InterPro" id="IPR016541">
    <property type="entry name" value="UCP008505"/>
</dbReference>
<dbReference type="RefSeq" id="WP_202634757.1">
    <property type="nucleotide sequence ID" value="NZ_CP010554.1"/>
</dbReference>
<organism evidence="1 2">
    <name type="scientific">Rugosibacter aromaticivorans</name>
    <dbReference type="NCBI Taxonomy" id="1565605"/>
    <lineage>
        <taxon>Bacteria</taxon>
        <taxon>Pseudomonadati</taxon>
        <taxon>Pseudomonadota</taxon>
        <taxon>Betaproteobacteria</taxon>
        <taxon>Nitrosomonadales</taxon>
        <taxon>Sterolibacteriaceae</taxon>
        <taxon>Rugosibacter</taxon>
    </lineage>
</organism>
<dbReference type="EMBL" id="CP010554">
    <property type="protein sequence ID" value="AJP48742.1"/>
    <property type="molecule type" value="Genomic_DNA"/>
</dbReference>
<sequence>MQVFDASSMIYAWDNYPLQQFPGLWDWMANQINKQFLVMPSVAFDEVAHKAPECGKWLRNNNLELLEINNAIIHDAMRIKNLLGIVGDKYGSGVGENDLFIIATARTHKAEVVTDEKWQPALPKKLENCKIPAVCDMKGVAVPWIKFIDYIKRSEAVFR</sequence>
<dbReference type="AlphaFoldDB" id="A0A0C5J0X7"/>
<gene>
    <name evidence="1" type="ORF">PG1C_10440</name>
</gene>
<dbReference type="Proteomes" id="UP000061603">
    <property type="component" value="Chromosome"/>
</dbReference>
<keyword evidence="2" id="KW-1185">Reference proteome</keyword>
<name>A0A0C5J0X7_9PROT</name>
<dbReference type="InterPro" id="IPR029060">
    <property type="entry name" value="PIN-like_dom_sf"/>
</dbReference>
<evidence type="ECO:0000313" key="1">
    <source>
        <dbReference type="EMBL" id="AJP48742.1"/>
    </source>
</evidence>
<protein>
    <submittedName>
        <fullName evidence="1">DNA-binding protein</fullName>
    </submittedName>
</protein>
<keyword evidence="1" id="KW-0238">DNA-binding</keyword>
<proteinExistence type="predicted"/>
<dbReference type="KEGG" id="rbu:PG1C_10440"/>
<accession>A0A0C5J0X7</accession>